<accession>A0A4Y8PHC7</accession>
<evidence type="ECO:0000313" key="2">
    <source>
        <dbReference type="EMBL" id="TFE71115.1"/>
    </source>
</evidence>
<proteinExistence type="predicted"/>
<reference evidence="2 3" key="1">
    <citation type="submission" date="2016-05" db="EMBL/GenBank/DDBJ databases">
        <title>Diversity and Homogeneity among Thermoacidophilic Verrucomicrobia Methanotrophs Linked with Geographical Origin.</title>
        <authorList>
            <person name="Erikstad H.-A."/>
            <person name="Smestad N.B."/>
            <person name="Ceballos R.M."/>
            <person name="Birkeland N.-K."/>
        </authorList>
    </citation>
    <scope>NUCLEOTIDE SEQUENCE [LARGE SCALE GENOMIC DNA]</scope>
    <source>
        <strain evidence="2 3">Phi</strain>
    </source>
</reference>
<dbReference type="EMBL" id="LXQC01000090">
    <property type="protein sequence ID" value="TFE71115.1"/>
    <property type="molecule type" value="Genomic_DNA"/>
</dbReference>
<evidence type="ECO:0000256" key="1">
    <source>
        <dbReference type="SAM" id="Phobius"/>
    </source>
</evidence>
<organism evidence="2 3">
    <name type="scientific">Methylacidiphilum caldifontis</name>
    <dbReference type="NCBI Taxonomy" id="2795386"/>
    <lineage>
        <taxon>Bacteria</taxon>
        <taxon>Pseudomonadati</taxon>
        <taxon>Verrucomicrobiota</taxon>
        <taxon>Methylacidiphilae</taxon>
        <taxon>Methylacidiphilales</taxon>
        <taxon>Methylacidiphilaceae</taxon>
        <taxon>Methylacidiphilum (ex Ratnadevi et al. 2023)</taxon>
    </lineage>
</organism>
<dbReference type="OrthoDB" id="199645at2"/>
<dbReference type="RefSeq" id="WP_134439355.1">
    <property type="nucleotide sequence ID" value="NZ_CP065957.1"/>
</dbReference>
<keyword evidence="1" id="KW-0472">Membrane</keyword>
<name>A0A4Y8PHC7_9BACT</name>
<keyword evidence="1" id="KW-1133">Transmembrane helix</keyword>
<keyword evidence="1" id="KW-0812">Transmembrane</keyword>
<evidence type="ECO:0000313" key="3">
    <source>
        <dbReference type="Proteomes" id="UP000297713"/>
    </source>
</evidence>
<gene>
    <name evidence="2" type="ORF">A7Q10_05085</name>
</gene>
<comment type="caution">
    <text evidence="2">The sequence shown here is derived from an EMBL/GenBank/DDBJ whole genome shotgun (WGS) entry which is preliminary data.</text>
</comment>
<feature type="transmembrane region" description="Helical" evidence="1">
    <location>
        <begin position="38"/>
        <end position="60"/>
    </location>
</feature>
<dbReference type="Proteomes" id="UP000297713">
    <property type="component" value="Unassembled WGS sequence"/>
</dbReference>
<sequence>MKIGLVSCLLSLLPLSVDKAFSCGICSVPNSNATRGMLPAVLFLLALLGLVFGLFISFFVKMSKKEAALNSENSCLQDCKTEESNAELNVERG</sequence>
<keyword evidence="3" id="KW-1185">Reference proteome</keyword>
<dbReference type="AlphaFoldDB" id="A0A4Y8PHC7"/>
<protein>
    <submittedName>
        <fullName evidence="2">Uncharacterized protein</fullName>
    </submittedName>
</protein>